<dbReference type="Proteomes" id="UP001165079">
    <property type="component" value="Unassembled WGS sequence"/>
</dbReference>
<feature type="domain" description="HD/PDEase" evidence="1">
    <location>
        <begin position="108"/>
        <end position="210"/>
    </location>
</feature>
<dbReference type="PANTHER" id="PTHR46246">
    <property type="entry name" value="GUANOSINE-3',5'-BIS(DIPHOSPHATE) 3'-PYROPHOSPHOHYDROLASE MESH1"/>
    <property type="match status" value="1"/>
</dbReference>
<dbReference type="GO" id="GO:0008893">
    <property type="term" value="F:guanosine-3',5'-bis(diphosphate) 3'-diphosphatase activity"/>
    <property type="evidence" value="ECO:0007669"/>
    <property type="project" value="TreeGrafter"/>
</dbReference>
<evidence type="ECO:0000259" key="1">
    <source>
        <dbReference type="SMART" id="SM00471"/>
    </source>
</evidence>
<organism evidence="2 3">
    <name type="scientific">Actinorhabdospora filicis</name>
    <dbReference type="NCBI Taxonomy" id="1785913"/>
    <lineage>
        <taxon>Bacteria</taxon>
        <taxon>Bacillati</taxon>
        <taxon>Actinomycetota</taxon>
        <taxon>Actinomycetes</taxon>
        <taxon>Micromonosporales</taxon>
        <taxon>Micromonosporaceae</taxon>
        <taxon>Actinorhabdospora</taxon>
    </lineage>
</organism>
<dbReference type="RefSeq" id="WP_285665947.1">
    <property type="nucleotide sequence ID" value="NZ_BSTX01000004.1"/>
</dbReference>
<dbReference type="InterPro" id="IPR003607">
    <property type="entry name" value="HD/PDEase_dom"/>
</dbReference>
<gene>
    <name evidence="2" type="ORF">Afil01_55090</name>
</gene>
<reference evidence="2" key="1">
    <citation type="submission" date="2023-03" db="EMBL/GenBank/DDBJ databases">
        <title>Actinorhabdospora filicis NBRC 111898.</title>
        <authorList>
            <person name="Ichikawa N."/>
            <person name="Sato H."/>
            <person name="Tonouchi N."/>
        </authorList>
    </citation>
    <scope>NUCLEOTIDE SEQUENCE</scope>
    <source>
        <strain evidence="2">NBRC 111898</strain>
    </source>
</reference>
<dbReference type="InterPro" id="IPR052194">
    <property type="entry name" value="MESH1"/>
</dbReference>
<dbReference type="SMART" id="SM00471">
    <property type="entry name" value="HDc"/>
    <property type="match status" value="1"/>
</dbReference>
<dbReference type="Gene3D" id="1.10.3210.10">
    <property type="entry name" value="Hypothetical protein af1432"/>
    <property type="match status" value="1"/>
</dbReference>
<evidence type="ECO:0000313" key="2">
    <source>
        <dbReference type="EMBL" id="GLZ80702.1"/>
    </source>
</evidence>
<dbReference type="EMBL" id="BSTX01000004">
    <property type="protein sequence ID" value="GLZ80702.1"/>
    <property type="molecule type" value="Genomic_DNA"/>
</dbReference>
<dbReference type="AlphaFoldDB" id="A0A9W6SRV9"/>
<keyword evidence="3" id="KW-1185">Reference proteome</keyword>
<accession>A0A9W6SRV9</accession>
<dbReference type="SUPFAM" id="SSF109604">
    <property type="entry name" value="HD-domain/PDEase-like"/>
    <property type="match status" value="1"/>
</dbReference>
<name>A0A9W6SRV9_9ACTN</name>
<dbReference type="PANTHER" id="PTHR46246:SF1">
    <property type="entry name" value="GUANOSINE-3',5'-BIS(DIPHOSPHATE) 3'-PYROPHOSPHOHYDROLASE MESH1"/>
    <property type="match status" value="1"/>
</dbReference>
<proteinExistence type="predicted"/>
<protein>
    <recommendedName>
        <fullName evidence="1">HD/PDEase domain-containing protein</fullName>
    </recommendedName>
</protein>
<sequence length="231" mass="24976">MYSYLASQDWTVHEAGLYGLTTPSIVEKLRAVHAFVLSEDTPGEEDPYIAQLSAALHFVGEAAVLPDGAEKFQAWQEVYPYLAAPTVDTVELADSLATAAHRGQQDKSGAEYINHPRAVSAIVAERGGSPEQQMAALLHDVVEDTSATLPHLADLGVPATVRDLVNALSHRPGEPRPHYLERVKSVPDAVLIKRADIEHNSSPERMAVLDPATRERLTAKYTDALAVLAVA</sequence>
<dbReference type="Pfam" id="PF13328">
    <property type="entry name" value="HD_4"/>
    <property type="match status" value="1"/>
</dbReference>
<evidence type="ECO:0000313" key="3">
    <source>
        <dbReference type="Proteomes" id="UP001165079"/>
    </source>
</evidence>
<comment type="caution">
    <text evidence="2">The sequence shown here is derived from an EMBL/GenBank/DDBJ whole genome shotgun (WGS) entry which is preliminary data.</text>
</comment>